<dbReference type="Proteomes" id="UP000279760">
    <property type="component" value="Chromosome 2"/>
</dbReference>
<protein>
    <submittedName>
        <fullName evidence="6">ABC transporter ATP-binding protein</fullName>
    </submittedName>
</protein>
<reference evidence="5" key="3">
    <citation type="journal article" date="2018" name="BMC Genomics">
        <title>Comparative genomic analysis reveals the evolution and environmental adaptation strategies of vibrios.</title>
        <authorList>
            <person name="Lin H."/>
            <person name="Yu M."/>
            <person name="Wang X."/>
            <person name="Zhang X.H."/>
        </authorList>
    </citation>
    <scope>NUCLEOTIDE SEQUENCE</scope>
    <source>
        <strain evidence="5">QT6D1</strain>
    </source>
</reference>
<reference evidence="7 9" key="4">
    <citation type="submission" date="2018-03" db="EMBL/GenBank/DDBJ databases">
        <title>Genetic Diversity and Phenotypic Plasticity of AHL Mediated Quorum Sensing in Environmental Strains of Vibrio mediterranei.</title>
        <authorList>
            <person name="Lantoine F."/>
            <person name="Vouve F."/>
        </authorList>
    </citation>
    <scope>NUCLEOTIDE SEQUENCE [LARGE SCALE GENOMIC DNA]</scope>
    <source>
        <strain evidence="7 9">17LN0615E</strain>
    </source>
</reference>
<reference evidence="8" key="1">
    <citation type="submission" date="2016-12" db="EMBL/GenBank/DDBJ databases">
        <title>Comparative genomic analysis reveals the diversity, evolution, and environmental adaptation strategies of the genus Vibrio.</title>
        <authorList>
            <person name="Lin H."/>
            <person name="Wang X."/>
            <person name="Zhang X.-H."/>
        </authorList>
    </citation>
    <scope>NUCLEOTIDE SEQUENCE [LARGE SCALE GENOMIC DNA]</scope>
    <source>
        <strain evidence="8">QT6D1</strain>
    </source>
</reference>
<gene>
    <name evidence="5" type="ORF">BSZ05_19310</name>
    <name evidence="7" type="ORF">COR51_04200</name>
    <name evidence="6" type="ORF">ECB94_19230</name>
</gene>
<dbReference type="PANTHER" id="PTHR42781">
    <property type="entry name" value="SPERMIDINE/PUTRESCINE IMPORT ATP-BINDING PROTEIN POTA"/>
    <property type="match status" value="1"/>
</dbReference>
<keyword evidence="2" id="KW-0547">Nucleotide-binding</keyword>
<sequence length="356" mass="39970">MSRLELKNICKNFDDFVASKDISFVAEEGEMVTLLGPSGCGKTTLLKMIGGFHTPDSGEILIGDENITNVSPEKRNTSMCFQSYALFPHLSVEHNIAFGLNQKGVAKAEQIERVQEAVAQVDLGEHSHKMPSELSGGQQQRVALARAMVTRPAVILFDEPLSNLDAKLRESVRFEIRELQKRYNLTAIYVTHDQAEALAMSDKIVVLNRGRIEQIGTPEDIYYRPANRFVADFIGAANILPAQVNKTEQANTYSVTTEIGDFIVESDEPPKSDNIFVCWRPEDARLAEDSDINRFQVRVNQMAFMGNVTDLLVESLNEVPLEMRIQLPKQPKFQDNQLTFSLPKTGIRFLEEVPHD</sequence>
<evidence type="ECO:0000256" key="2">
    <source>
        <dbReference type="ARBA" id="ARBA00022741"/>
    </source>
</evidence>
<dbReference type="PANTHER" id="PTHR42781:SF4">
    <property type="entry name" value="SPERMIDINE_PUTRESCINE IMPORT ATP-BINDING PROTEIN POTA"/>
    <property type="match status" value="1"/>
</dbReference>
<dbReference type="InterPro" id="IPR008995">
    <property type="entry name" value="Mo/tungstate-bd_C_term_dom"/>
</dbReference>
<dbReference type="GeneID" id="64089322"/>
<dbReference type="RefSeq" id="WP_006070814.1">
    <property type="nucleotide sequence ID" value="NZ_CP018309.1"/>
</dbReference>
<organism evidence="6 10">
    <name type="scientific">Vibrio mediterranei</name>
    <dbReference type="NCBI Taxonomy" id="689"/>
    <lineage>
        <taxon>Bacteria</taxon>
        <taxon>Pseudomonadati</taxon>
        <taxon>Pseudomonadota</taxon>
        <taxon>Gammaproteobacteria</taxon>
        <taxon>Vibrionales</taxon>
        <taxon>Vibrionaceae</taxon>
        <taxon>Vibrio</taxon>
    </lineage>
</organism>
<dbReference type="InterPro" id="IPR050093">
    <property type="entry name" value="ABC_SmlMolc_Importer"/>
</dbReference>
<evidence type="ECO:0000313" key="10">
    <source>
        <dbReference type="Proteomes" id="UP000279760"/>
    </source>
</evidence>
<dbReference type="Pfam" id="PF00005">
    <property type="entry name" value="ABC_tran"/>
    <property type="match status" value="1"/>
</dbReference>
<evidence type="ECO:0000259" key="4">
    <source>
        <dbReference type="PROSITE" id="PS50893"/>
    </source>
</evidence>
<dbReference type="EMBL" id="CP033578">
    <property type="protein sequence ID" value="AYV23430.1"/>
    <property type="molecule type" value="Genomic_DNA"/>
</dbReference>
<reference evidence="6 10" key="5">
    <citation type="submission" date="2018-11" db="EMBL/GenBank/DDBJ databases">
        <title>Complete Genome Sequence of Vbrio mediterranei 117-T6: a Potential Pathogen Bacteria Isolated from the Conchocelis of Pyropia.</title>
        <authorList>
            <person name="Liu Q."/>
        </authorList>
    </citation>
    <scope>NUCLEOTIDE SEQUENCE [LARGE SCALE GENOMIC DNA]</scope>
    <source>
        <strain evidence="6 10">117-T6</strain>
    </source>
</reference>
<dbReference type="GO" id="GO:0043190">
    <property type="term" value="C:ATP-binding cassette (ABC) transporter complex"/>
    <property type="evidence" value="ECO:0007669"/>
    <property type="project" value="UniProtKB-ARBA"/>
</dbReference>
<evidence type="ECO:0000256" key="3">
    <source>
        <dbReference type="ARBA" id="ARBA00022840"/>
    </source>
</evidence>
<dbReference type="SUPFAM" id="SSF52540">
    <property type="entry name" value="P-loop containing nucleoside triphosphate hydrolases"/>
    <property type="match status" value="1"/>
</dbReference>
<dbReference type="GO" id="GO:0016887">
    <property type="term" value="F:ATP hydrolysis activity"/>
    <property type="evidence" value="ECO:0007669"/>
    <property type="project" value="InterPro"/>
</dbReference>
<dbReference type="InterPro" id="IPR017871">
    <property type="entry name" value="ABC_transporter-like_CS"/>
</dbReference>
<name>A0A241T9R4_9VIBR</name>
<dbReference type="GO" id="GO:0005524">
    <property type="term" value="F:ATP binding"/>
    <property type="evidence" value="ECO:0007669"/>
    <property type="project" value="UniProtKB-KW"/>
</dbReference>
<accession>A0A241T9R4</accession>
<dbReference type="InterPro" id="IPR003439">
    <property type="entry name" value="ABC_transporter-like_ATP-bd"/>
</dbReference>
<evidence type="ECO:0000256" key="1">
    <source>
        <dbReference type="ARBA" id="ARBA00022448"/>
    </source>
</evidence>
<dbReference type="Gene3D" id="2.40.50.100">
    <property type="match status" value="1"/>
</dbReference>
<reference evidence="7" key="2">
    <citation type="submission" date="2017-09" db="EMBL/GenBank/DDBJ databases">
        <authorList>
            <person name="Girard L."/>
            <person name="Lami R."/>
            <person name="Suzuki M."/>
            <person name="Baudart J."/>
        </authorList>
    </citation>
    <scope>NUCLEOTIDE SEQUENCE</scope>
    <source>
        <strain evidence="7">17LN0615E</strain>
    </source>
</reference>
<evidence type="ECO:0000313" key="7">
    <source>
        <dbReference type="EMBL" id="PRQ68614.1"/>
    </source>
</evidence>
<dbReference type="EMBL" id="CP018309">
    <property type="protein sequence ID" value="ASI91980.1"/>
    <property type="molecule type" value="Genomic_DNA"/>
</dbReference>
<proteinExistence type="predicted"/>
<dbReference type="FunFam" id="3.40.50.300:FF:000042">
    <property type="entry name" value="Maltose/maltodextrin ABC transporter, ATP-binding protein"/>
    <property type="match status" value="1"/>
</dbReference>
<dbReference type="Gene3D" id="3.40.50.300">
    <property type="entry name" value="P-loop containing nucleotide triphosphate hydrolases"/>
    <property type="match status" value="1"/>
</dbReference>
<dbReference type="AlphaFoldDB" id="A0A241T9R4"/>
<dbReference type="STRING" id="689.VME0621_00853"/>
<evidence type="ECO:0000313" key="6">
    <source>
        <dbReference type="EMBL" id="AYV23430.1"/>
    </source>
</evidence>
<feature type="domain" description="ABC transporter" evidence="4">
    <location>
        <begin position="4"/>
        <end position="234"/>
    </location>
</feature>
<dbReference type="SUPFAM" id="SSF50331">
    <property type="entry name" value="MOP-like"/>
    <property type="match status" value="1"/>
</dbReference>
<dbReference type="InterPro" id="IPR027417">
    <property type="entry name" value="P-loop_NTPase"/>
</dbReference>
<dbReference type="Proteomes" id="UP000197092">
    <property type="component" value="Chromosome 2"/>
</dbReference>
<keyword evidence="9" id="KW-1185">Reference proteome</keyword>
<dbReference type="KEGG" id="vsh:BSZ05_19310"/>
<accession>A0A2S9ZS59</accession>
<keyword evidence="1" id="KW-0813">Transport</keyword>
<evidence type="ECO:0000313" key="9">
    <source>
        <dbReference type="Proteomes" id="UP000238163"/>
    </source>
</evidence>
<dbReference type="PROSITE" id="PS50893">
    <property type="entry name" value="ABC_TRANSPORTER_2"/>
    <property type="match status" value="1"/>
</dbReference>
<evidence type="ECO:0000313" key="5">
    <source>
        <dbReference type="EMBL" id="ASI91980.1"/>
    </source>
</evidence>
<evidence type="ECO:0000313" key="8">
    <source>
        <dbReference type="Proteomes" id="UP000197092"/>
    </source>
</evidence>
<dbReference type="EMBL" id="NWTN01000002">
    <property type="protein sequence ID" value="PRQ68614.1"/>
    <property type="molecule type" value="Genomic_DNA"/>
</dbReference>
<dbReference type="GO" id="GO:0140359">
    <property type="term" value="F:ABC-type transporter activity"/>
    <property type="evidence" value="ECO:0007669"/>
    <property type="project" value="UniProtKB-ARBA"/>
</dbReference>
<dbReference type="Proteomes" id="UP000238163">
    <property type="component" value="Unassembled WGS sequence"/>
</dbReference>
<dbReference type="PROSITE" id="PS00211">
    <property type="entry name" value="ABC_TRANSPORTER_1"/>
    <property type="match status" value="1"/>
</dbReference>
<keyword evidence="3 6" id="KW-0067">ATP-binding</keyword>
<dbReference type="InterPro" id="IPR003593">
    <property type="entry name" value="AAA+_ATPase"/>
</dbReference>
<dbReference type="SMART" id="SM00382">
    <property type="entry name" value="AAA"/>
    <property type="match status" value="1"/>
</dbReference>